<gene>
    <name evidence="2" type="ORF">BU24DRAFT_487574</name>
</gene>
<keyword evidence="3" id="KW-1185">Reference proteome</keyword>
<organism evidence="2 3">
    <name type="scientific">Aaosphaeria arxii CBS 175.79</name>
    <dbReference type="NCBI Taxonomy" id="1450172"/>
    <lineage>
        <taxon>Eukaryota</taxon>
        <taxon>Fungi</taxon>
        <taxon>Dikarya</taxon>
        <taxon>Ascomycota</taxon>
        <taxon>Pezizomycotina</taxon>
        <taxon>Dothideomycetes</taxon>
        <taxon>Pleosporomycetidae</taxon>
        <taxon>Pleosporales</taxon>
        <taxon>Pleosporales incertae sedis</taxon>
        <taxon>Aaosphaeria</taxon>
    </lineage>
</organism>
<dbReference type="SUPFAM" id="SSF55298">
    <property type="entry name" value="YjgF-like"/>
    <property type="match status" value="1"/>
</dbReference>
<dbReference type="InterPro" id="IPR006175">
    <property type="entry name" value="YjgF/YER057c/UK114"/>
</dbReference>
<dbReference type="EMBL" id="ML978066">
    <property type="protein sequence ID" value="KAF2021078.1"/>
    <property type="molecule type" value="Genomic_DNA"/>
</dbReference>
<accession>A0A6A5Y6C5</accession>
<proteinExistence type="inferred from homology"/>
<dbReference type="GO" id="GO:0005829">
    <property type="term" value="C:cytosol"/>
    <property type="evidence" value="ECO:0007669"/>
    <property type="project" value="TreeGrafter"/>
</dbReference>
<dbReference type="RefSeq" id="XP_033389417.1">
    <property type="nucleotide sequence ID" value="XM_033533466.1"/>
</dbReference>
<comment type="similarity">
    <text evidence="1">Belongs to the RutC family.</text>
</comment>
<dbReference type="GeneID" id="54290863"/>
<dbReference type="OrthoDB" id="309640at2759"/>
<name>A0A6A5Y6C5_9PLEO</name>
<dbReference type="InterPro" id="IPR035959">
    <property type="entry name" value="RutC-like_sf"/>
</dbReference>
<dbReference type="AlphaFoldDB" id="A0A6A5Y6C5"/>
<sequence length="149" mass="16078">MANKPSAFNPATVPPPPTTYSQVCVTPILPTAKLITLAGQVGIDPTTKTVPTSFLEQVKIAYENVHNCLKAANATPGDIVHVKHYIVRDSGVAELDAKDVVDRGWGELWMKFMDEMADGHRPPDTVLGVAALAKSNLLYEVEVLAVINE</sequence>
<dbReference type="PANTHER" id="PTHR11803">
    <property type="entry name" value="2-IMINOBUTANOATE/2-IMINOPROPANOATE DEAMINASE RIDA"/>
    <property type="match status" value="1"/>
</dbReference>
<protein>
    <submittedName>
        <fullName evidence="2">YjgF-like protein</fullName>
    </submittedName>
</protein>
<dbReference type="PANTHER" id="PTHR11803:SF58">
    <property type="entry name" value="PROTEIN HMF1-RELATED"/>
    <property type="match status" value="1"/>
</dbReference>
<dbReference type="Proteomes" id="UP000799778">
    <property type="component" value="Unassembled WGS sequence"/>
</dbReference>
<dbReference type="Gene3D" id="3.30.1330.40">
    <property type="entry name" value="RutC-like"/>
    <property type="match status" value="1"/>
</dbReference>
<dbReference type="GO" id="GO:0019239">
    <property type="term" value="F:deaminase activity"/>
    <property type="evidence" value="ECO:0007669"/>
    <property type="project" value="TreeGrafter"/>
</dbReference>
<evidence type="ECO:0000313" key="2">
    <source>
        <dbReference type="EMBL" id="KAF2021078.1"/>
    </source>
</evidence>
<evidence type="ECO:0000256" key="1">
    <source>
        <dbReference type="ARBA" id="ARBA00010552"/>
    </source>
</evidence>
<reference evidence="2" key="1">
    <citation type="journal article" date="2020" name="Stud. Mycol.">
        <title>101 Dothideomycetes genomes: a test case for predicting lifestyles and emergence of pathogens.</title>
        <authorList>
            <person name="Haridas S."/>
            <person name="Albert R."/>
            <person name="Binder M."/>
            <person name="Bloem J."/>
            <person name="Labutti K."/>
            <person name="Salamov A."/>
            <person name="Andreopoulos B."/>
            <person name="Baker S."/>
            <person name="Barry K."/>
            <person name="Bills G."/>
            <person name="Bluhm B."/>
            <person name="Cannon C."/>
            <person name="Castanera R."/>
            <person name="Culley D."/>
            <person name="Daum C."/>
            <person name="Ezra D."/>
            <person name="Gonzalez J."/>
            <person name="Henrissat B."/>
            <person name="Kuo A."/>
            <person name="Liang C."/>
            <person name="Lipzen A."/>
            <person name="Lutzoni F."/>
            <person name="Magnuson J."/>
            <person name="Mondo S."/>
            <person name="Nolan M."/>
            <person name="Ohm R."/>
            <person name="Pangilinan J."/>
            <person name="Park H.-J."/>
            <person name="Ramirez L."/>
            <person name="Alfaro M."/>
            <person name="Sun H."/>
            <person name="Tritt A."/>
            <person name="Yoshinaga Y."/>
            <person name="Zwiers L.-H."/>
            <person name="Turgeon B."/>
            <person name="Goodwin S."/>
            <person name="Spatafora J."/>
            <person name="Crous P."/>
            <person name="Grigoriev I."/>
        </authorList>
    </citation>
    <scope>NUCLEOTIDE SEQUENCE</scope>
    <source>
        <strain evidence="2">CBS 175.79</strain>
    </source>
</reference>
<evidence type="ECO:0000313" key="3">
    <source>
        <dbReference type="Proteomes" id="UP000799778"/>
    </source>
</evidence>
<dbReference type="Pfam" id="PF01042">
    <property type="entry name" value="Ribonuc_L-PSP"/>
    <property type="match status" value="1"/>
</dbReference>